<name>A0A3M0I506_9ACTN</name>
<evidence type="ECO:0008006" key="3">
    <source>
        <dbReference type="Google" id="ProtNLM"/>
    </source>
</evidence>
<sequence>MADRLTVDDDELKHFMRLLNTSSDSLKGLRRALTDATVSGLGTDDLDAACEDFQADWKYGTERIGEQTESLAKIIGRSKDSYREIDKALEAALRESARRTGGAVR</sequence>
<organism evidence="1 2">
    <name type="scientific">Streptomyces shenzhenensis</name>
    <dbReference type="NCBI Taxonomy" id="943815"/>
    <lineage>
        <taxon>Bacteria</taxon>
        <taxon>Bacillati</taxon>
        <taxon>Actinomycetota</taxon>
        <taxon>Actinomycetes</taxon>
        <taxon>Kitasatosporales</taxon>
        <taxon>Streptomycetaceae</taxon>
        <taxon>Streptomyces</taxon>
    </lineage>
</organism>
<keyword evidence="2" id="KW-1185">Reference proteome</keyword>
<dbReference type="AlphaFoldDB" id="A0A3M0I506"/>
<protein>
    <recommendedName>
        <fullName evidence="3">Excreted virulence factor EspC (Type VII ESX diderm)</fullName>
    </recommendedName>
</protein>
<comment type="caution">
    <text evidence="1">The sequence shown here is derived from an EMBL/GenBank/DDBJ whole genome shotgun (WGS) entry which is preliminary data.</text>
</comment>
<gene>
    <name evidence="1" type="ORF">CTZ28_35945</name>
</gene>
<proteinExistence type="predicted"/>
<dbReference type="OrthoDB" id="4551929at2"/>
<accession>A0A3M0I506</accession>
<dbReference type="Proteomes" id="UP000270471">
    <property type="component" value="Unassembled WGS sequence"/>
</dbReference>
<dbReference type="RefSeq" id="WP_121893976.1">
    <property type="nucleotide sequence ID" value="NZ_PENI01000033.1"/>
</dbReference>
<dbReference type="EMBL" id="PENI01000033">
    <property type="protein sequence ID" value="RMB81179.1"/>
    <property type="molecule type" value="Genomic_DNA"/>
</dbReference>
<evidence type="ECO:0000313" key="1">
    <source>
        <dbReference type="EMBL" id="RMB81179.1"/>
    </source>
</evidence>
<reference evidence="1 2" key="1">
    <citation type="submission" date="2017-11" db="EMBL/GenBank/DDBJ databases">
        <title>Draft genome of actinobacteria isolated from guarana (Paullinia cupana (Mart.) Ducke.</title>
        <authorList>
            <person name="Siqueira K.A."/>
            <person name="Liotti R.G."/>
            <person name="Mendes T.A.O."/>
            <person name="Soares M.A."/>
        </authorList>
    </citation>
    <scope>NUCLEOTIDE SEQUENCE [LARGE SCALE GENOMIC DNA]</scope>
    <source>
        <strain evidence="1 2">193</strain>
    </source>
</reference>
<evidence type="ECO:0000313" key="2">
    <source>
        <dbReference type="Proteomes" id="UP000270471"/>
    </source>
</evidence>